<feature type="compositionally biased region" description="Acidic residues" evidence="1">
    <location>
        <begin position="1"/>
        <end position="14"/>
    </location>
</feature>
<feature type="region of interest" description="Disordered" evidence="1">
    <location>
        <begin position="1"/>
        <end position="36"/>
    </location>
</feature>
<evidence type="ECO:0000313" key="3">
    <source>
        <dbReference type="EMBL" id="PBK72057.1"/>
    </source>
</evidence>
<gene>
    <name evidence="3" type="ORF">ARMSODRAFT_1016052</name>
</gene>
<keyword evidence="2" id="KW-0812">Transmembrane</keyword>
<name>A0A2H3C5G4_9AGAR</name>
<dbReference type="EMBL" id="KZ293422">
    <property type="protein sequence ID" value="PBK72057.1"/>
    <property type="molecule type" value="Genomic_DNA"/>
</dbReference>
<reference evidence="4" key="1">
    <citation type="journal article" date="2017" name="Nat. Ecol. Evol.">
        <title>Genome expansion and lineage-specific genetic innovations in the forest pathogenic fungi Armillaria.</title>
        <authorList>
            <person name="Sipos G."/>
            <person name="Prasanna A.N."/>
            <person name="Walter M.C."/>
            <person name="O'Connor E."/>
            <person name="Balint B."/>
            <person name="Krizsan K."/>
            <person name="Kiss B."/>
            <person name="Hess J."/>
            <person name="Varga T."/>
            <person name="Slot J."/>
            <person name="Riley R."/>
            <person name="Boka B."/>
            <person name="Rigling D."/>
            <person name="Barry K."/>
            <person name="Lee J."/>
            <person name="Mihaltcheva S."/>
            <person name="LaButti K."/>
            <person name="Lipzen A."/>
            <person name="Waldron R."/>
            <person name="Moloney N.M."/>
            <person name="Sperisen C."/>
            <person name="Kredics L."/>
            <person name="Vagvoelgyi C."/>
            <person name="Patrignani A."/>
            <person name="Fitzpatrick D."/>
            <person name="Nagy I."/>
            <person name="Doyle S."/>
            <person name="Anderson J.B."/>
            <person name="Grigoriev I.V."/>
            <person name="Gueldener U."/>
            <person name="Muensterkoetter M."/>
            <person name="Nagy L.G."/>
        </authorList>
    </citation>
    <scope>NUCLEOTIDE SEQUENCE [LARGE SCALE GENOMIC DNA]</scope>
    <source>
        <strain evidence="4">28-4</strain>
    </source>
</reference>
<accession>A0A2H3C5G4</accession>
<dbReference type="Proteomes" id="UP000218334">
    <property type="component" value="Unassembled WGS sequence"/>
</dbReference>
<dbReference type="AlphaFoldDB" id="A0A2H3C5G4"/>
<keyword evidence="2" id="KW-0472">Membrane</keyword>
<evidence type="ECO:0000313" key="4">
    <source>
        <dbReference type="Proteomes" id="UP000218334"/>
    </source>
</evidence>
<proteinExistence type="predicted"/>
<evidence type="ECO:0000256" key="2">
    <source>
        <dbReference type="SAM" id="Phobius"/>
    </source>
</evidence>
<feature type="transmembrane region" description="Helical" evidence="2">
    <location>
        <begin position="42"/>
        <end position="65"/>
    </location>
</feature>
<sequence>MAEVPTVDDDDDSIGLDKGTADGNTGTHGHPHGPTGLPVQSLSIAAIICYVGPIFGTGIGSSVVAKREGPFKLGISSMAWKQLRLQA</sequence>
<keyword evidence="4" id="KW-1185">Reference proteome</keyword>
<keyword evidence="2" id="KW-1133">Transmembrane helix</keyword>
<organism evidence="3 4">
    <name type="scientific">Armillaria solidipes</name>
    <dbReference type="NCBI Taxonomy" id="1076256"/>
    <lineage>
        <taxon>Eukaryota</taxon>
        <taxon>Fungi</taxon>
        <taxon>Dikarya</taxon>
        <taxon>Basidiomycota</taxon>
        <taxon>Agaricomycotina</taxon>
        <taxon>Agaricomycetes</taxon>
        <taxon>Agaricomycetidae</taxon>
        <taxon>Agaricales</taxon>
        <taxon>Marasmiineae</taxon>
        <taxon>Physalacriaceae</taxon>
        <taxon>Armillaria</taxon>
    </lineage>
</organism>
<protein>
    <submittedName>
        <fullName evidence="3">Uncharacterized protein</fullName>
    </submittedName>
</protein>
<evidence type="ECO:0000256" key="1">
    <source>
        <dbReference type="SAM" id="MobiDB-lite"/>
    </source>
</evidence>
<feature type="compositionally biased region" description="Low complexity" evidence="1">
    <location>
        <begin position="23"/>
        <end position="36"/>
    </location>
</feature>